<gene>
    <name evidence="7" type="ORF">GOACH_10_00920</name>
</gene>
<dbReference type="PANTHER" id="PTHR30055:SF148">
    <property type="entry name" value="TETR-FAMILY TRANSCRIPTIONAL REGULATOR"/>
    <property type="match status" value="1"/>
</dbReference>
<keyword evidence="2 4" id="KW-0238">DNA-binding</keyword>
<feature type="compositionally biased region" description="Low complexity" evidence="5">
    <location>
        <begin position="202"/>
        <end position="224"/>
    </location>
</feature>
<dbReference type="InterPro" id="IPR036271">
    <property type="entry name" value="Tet_transcr_reg_TetR-rel_C_sf"/>
</dbReference>
<evidence type="ECO:0000259" key="6">
    <source>
        <dbReference type="PROSITE" id="PS50977"/>
    </source>
</evidence>
<protein>
    <submittedName>
        <fullName evidence="7">Putative TetR family transcriptional regulator</fullName>
    </submittedName>
</protein>
<dbReference type="OrthoDB" id="9796019at2"/>
<dbReference type="SUPFAM" id="SSF46689">
    <property type="entry name" value="Homeodomain-like"/>
    <property type="match status" value="1"/>
</dbReference>
<dbReference type="Gene3D" id="1.10.10.60">
    <property type="entry name" value="Homeodomain-like"/>
    <property type="match status" value="1"/>
</dbReference>
<accession>L7KKJ0</accession>
<dbReference type="Pfam" id="PF16859">
    <property type="entry name" value="TetR_C_11"/>
    <property type="match status" value="1"/>
</dbReference>
<dbReference type="STRING" id="1220583.GOACH_10_00920"/>
<dbReference type="Pfam" id="PF00440">
    <property type="entry name" value="TetR_N"/>
    <property type="match status" value="1"/>
</dbReference>
<evidence type="ECO:0000256" key="5">
    <source>
        <dbReference type="SAM" id="MobiDB-lite"/>
    </source>
</evidence>
<dbReference type="EMBL" id="BANR01000010">
    <property type="protein sequence ID" value="GAC49124.1"/>
    <property type="molecule type" value="Genomic_DNA"/>
</dbReference>
<proteinExistence type="predicted"/>
<reference evidence="7 8" key="1">
    <citation type="submission" date="2012-12" db="EMBL/GenBank/DDBJ databases">
        <title>Whole genome shotgun sequence of Gordonia aichiensis NBRC 108223.</title>
        <authorList>
            <person name="Isaki-Nakamura S."/>
            <person name="Hosoyama A."/>
            <person name="Tsuchikane K."/>
            <person name="Ando Y."/>
            <person name="Baba S."/>
            <person name="Ohji S."/>
            <person name="Hamada M."/>
            <person name="Tamura T."/>
            <person name="Yamazoe A."/>
            <person name="Yamazaki S."/>
            <person name="Fujita N."/>
        </authorList>
    </citation>
    <scope>NUCLEOTIDE SEQUENCE [LARGE SCALE GENOMIC DNA]</scope>
    <source>
        <strain evidence="7 8">NBRC 108223</strain>
    </source>
</reference>
<dbReference type="Proteomes" id="UP000010988">
    <property type="component" value="Unassembled WGS sequence"/>
</dbReference>
<evidence type="ECO:0000256" key="2">
    <source>
        <dbReference type="ARBA" id="ARBA00023125"/>
    </source>
</evidence>
<evidence type="ECO:0000313" key="8">
    <source>
        <dbReference type="Proteomes" id="UP000010988"/>
    </source>
</evidence>
<dbReference type="GO" id="GO:0000976">
    <property type="term" value="F:transcription cis-regulatory region binding"/>
    <property type="evidence" value="ECO:0007669"/>
    <property type="project" value="TreeGrafter"/>
</dbReference>
<keyword evidence="3" id="KW-0804">Transcription</keyword>
<dbReference type="InterPro" id="IPR001647">
    <property type="entry name" value="HTH_TetR"/>
</dbReference>
<organism evidence="7 8">
    <name type="scientific">Gordonia aichiensis NBRC 108223</name>
    <dbReference type="NCBI Taxonomy" id="1220583"/>
    <lineage>
        <taxon>Bacteria</taxon>
        <taxon>Bacillati</taxon>
        <taxon>Actinomycetota</taxon>
        <taxon>Actinomycetes</taxon>
        <taxon>Mycobacteriales</taxon>
        <taxon>Gordoniaceae</taxon>
        <taxon>Gordonia</taxon>
    </lineage>
</organism>
<keyword evidence="8" id="KW-1185">Reference proteome</keyword>
<dbReference type="InterPro" id="IPR009057">
    <property type="entry name" value="Homeodomain-like_sf"/>
</dbReference>
<dbReference type="InterPro" id="IPR050109">
    <property type="entry name" value="HTH-type_TetR-like_transc_reg"/>
</dbReference>
<dbReference type="PRINTS" id="PR00455">
    <property type="entry name" value="HTHTETR"/>
</dbReference>
<feature type="domain" description="HTH tetR-type" evidence="6">
    <location>
        <begin position="16"/>
        <end position="76"/>
    </location>
</feature>
<dbReference type="InterPro" id="IPR011075">
    <property type="entry name" value="TetR_C"/>
</dbReference>
<comment type="caution">
    <text evidence="7">The sequence shown here is derived from an EMBL/GenBank/DDBJ whole genome shotgun (WGS) entry which is preliminary data.</text>
</comment>
<dbReference type="RefSeq" id="WP_005174989.1">
    <property type="nucleotide sequence ID" value="NZ_BANR01000010.1"/>
</dbReference>
<dbReference type="AlphaFoldDB" id="L7KKJ0"/>
<dbReference type="PANTHER" id="PTHR30055">
    <property type="entry name" value="HTH-TYPE TRANSCRIPTIONAL REGULATOR RUTR"/>
    <property type="match status" value="1"/>
</dbReference>
<sequence length="224" mass="24527">MDLEDNASTTTRRRGAELETAILDATWDQLLERGYAGLTFEAVADRAGTSRPVLYRRWATRGELLRAAVAHRGRQITVDVPDTGNLRDDVLAALRDMNATRADFVVMMASSLGEYFAEGDTSPREVRALFVGDRVSIMPTLIDRAIARGEVDPALVTERAIALPTDLYRYEVLMSLAPVPDDVLRSIVDDVFLPLIQPDGCRSSPTSRDPSSDKSGSSGVDDVQ</sequence>
<evidence type="ECO:0000256" key="3">
    <source>
        <dbReference type="ARBA" id="ARBA00023163"/>
    </source>
</evidence>
<evidence type="ECO:0000256" key="4">
    <source>
        <dbReference type="PROSITE-ProRule" id="PRU00335"/>
    </source>
</evidence>
<feature type="DNA-binding region" description="H-T-H motif" evidence="4">
    <location>
        <begin position="39"/>
        <end position="58"/>
    </location>
</feature>
<dbReference type="PROSITE" id="PS50977">
    <property type="entry name" value="HTH_TETR_2"/>
    <property type="match status" value="1"/>
</dbReference>
<evidence type="ECO:0000313" key="7">
    <source>
        <dbReference type="EMBL" id="GAC49124.1"/>
    </source>
</evidence>
<dbReference type="GO" id="GO:0003700">
    <property type="term" value="F:DNA-binding transcription factor activity"/>
    <property type="evidence" value="ECO:0007669"/>
    <property type="project" value="TreeGrafter"/>
</dbReference>
<dbReference type="Gene3D" id="1.10.357.10">
    <property type="entry name" value="Tetracycline Repressor, domain 2"/>
    <property type="match status" value="1"/>
</dbReference>
<name>L7KKJ0_9ACTN</name>
<evidence type="ECO:0000256" key="1">
    <source>
        <dbReference type="ARBA" id="ARBA00023015"/>
    </source>
</evidence>
<feature type="region of interest" description="Disordered" evidence="5">
    <location>
        <begin position="199"/>
        <end position="224"/>
    </location>
</feature>
<keyword evidence="1" id="KW-0805">Transcription regulation</keyword>
<dbReference type="SUPFAM" id="SSF48498">
    <property type="entry name" value="Tetracyclin repressor-like, C-terminal domain"/>
    <property type="match status" value="1"/>
</dbReference>
<dbReference type="eggNOG" id="COG1309">
    <property type="taxonomic scope" value="Bacteria"/>
</dbReference>